<name>A0ABR8N7K4_9ACTN</name>
<evidence type="ECO:0000313" key="7">
    <source>
        <dbReference type="EMBL" id="MBD3924128.1"/>
    </source>
</evidence>
<accession>A0ABR8N7K4</accession>
<evidence type="ECO:0000256" key="6">
    <source>
        <dbReference type="SAM" id="Phobius"/>
    </source>
</evidence>
<organism evidence="7 8">
    <name type="scientific">Nocardioides cavernae</name>
    <dbReference type="NCBI Taxonomy" id="1921566"/>
    <lineage>
        <taxon>Bacteria</taxon>
        <taxon>Bacillati</taxon>
        <taxon>Actinomycetota</taxon>
        <taxon>Actinomycetes</taxon>
        <taxon>Propionibacteriales</taxon>
        <taxon>Nocardioidaceae</taxon>
        <taxon>Nocardioides</taxon>
    </lineage>
</organism>
<feature type="transmembrane region" description="Helical" evidence="6">
    <location>
        <begin position="22"/>
        <end position="41"/>
    </location>
</feature>
<comment type="similarity">
    <text evidence="2">Belongs to the UPF0014 family.</text>
</comment>
<protein>
    <submittedName>
        <fullName evidence="7">ABC transporter permease</fullName>
    </submittedName>
</protein>
<feature type="transmembrane region" description="Helical" evidence="6">
    <location>
        <begin position="75"/>
        <end position="95"/>
    </location>
</feature>
<dbReference type="PANTHER" id="PTHR30028:SF0">
    <property type="entry name" value="PROTEIN ALUMINUM SENSITIVE 3"/>
    <property type="match status" value="1"/>
</dbReference>
<feature type="transmembrane region" description="Helical" evidence="6">
    <location>
        <begin position="207"/>
        <end position="226"/>
    </location>
</feature>
<evidence type="ECO:0000256" key="1">
    <source>
        <dbReference type="ARBA" id="ARBA00004141"/>
    </source>
</evidence>
<sequence length="264" mass="27514">MLAGRGPRAATVGRVVHDVLDYARFGAGLLVVVLATVLLAWRSGIGLGWTPLTSLARAVVQLSIVALLLRGILAVPWTVVAFLALMLTTASVTASGRLSELWHGRRAAVIGVVVGACVALTLVFVLRLVALEPRYLVAVAGIIIGNAMSAATLSGRNFLRGVRHRRDEVEAWLSLGASPSRAHLEIGQEAVRESLLPNLDQTRSTGLVTLPGAFVGALFGGASPAVAAQFQLVVLAGIALAMTVTGVIVTRLLSRSPYLPPAPS</sequence>
<dbReference type="Proteomes" id="UP000618818">
    <property type="component" value="Unassembled WGS sequence"/>
</dbReference>
<feature type="transmembrane region" description="Helical" evidence="6">
    <location>
        <begin position="232"/>
        <end position="253"/>
    </location>
</feature>
<feature type="transmembrane region" description="Helical" evidence="6">
    <location>
        <begin position="107"/>
        <end position="129"/>
    </location>
</feature>
<dbReference type="InterPro" id="IPR005226">
    <property type="entry name" value="UPF0014_fam"/>
</dbReference>
<evidence type="ECO:0000313" key="8">
    <source>
        <dbReference type="Proteomes" id="UP000618818"/>
    </source>
</evidence>
<dbReference type="EMBL" id="JACXYZ010000001">
    <property type="protein sequence ID" value="MBD3924128.1"/>
    <property type="molecule type" value="Genomic_DNA"/>
</dbReference>
<dbReference type="PANTHER" id="PTHR30028">
    <property type="entry name" value="UPF0014 INNER MEMBRANE PROTEIN YBBM-RELATED"/>
    <property type="match status" value="1"/>
</dbReference>
<evidence type="ECO:0000256" key="5">
    <source>
        <dbReference type="ARBA" id="ARBA00023136"/>
    </source>
</evidence>
<evidence type="ECO:0000256" key="4">
    <source>
        <dbReference type="ARBA" id="ARBA00022989"/>
    </source>
</evidence>
<proteinExistence type="inferred from homology"/>
<keyword evidence="4 6" id="KW-1133">Transmembrane helix</keyword>
<comment type="subcellular location">
    <subcellularLocation>
        <location evidence="1">Membrane</location>
        <topology evidence="1">Multi-pass membrane protein</topology>
    </subcellularLocation>
</comment>
<comment type="caution">
    <text evidence="7">The sequence shown here is derived from an EMBL/GenBank/DDBJ whole genome shotgun (WGS) entry which is preliminary data.</text>
</comment>
<dbReference type="Pfam" id="PF03649">
    <property type="entry name" value="UPF0014"/>
    <property type="match status" value="1"/>
</dbReference>
<evidence type="ECO:0000256" key="2">
    <source>
        <dbReference type="ARBA" id="ARBA00005268"/>
    </source>
</evidence>
<keyword evidence="3 6" id="KW-0812">Transmembrane</keyword>
<feature type="transmembrane region" description="Helical" evidence="6">
    <location>
        <begin position="135"/>
        <end position="155"/>
    </location>
</feature>
<keyword evidence="5 6" id="KW-0472">Membrane</keyword>
<reference evidence="7 8" key="1">
    <citation type="submission" date="2020-09" db="EMBL/GenBank/DDBJ databases">
        <title>novel species in genus Nocardioides.</title>
        <authorList>
            <person name="Zhang G."/>
        </authorList>
    </citation>
    <scope>NUCLEOTIDE SEQUENCE [LARGE SCALE GENOMIC DNA]</scope>
    <source>
        <strain evidence="7 8">KCTC 39551</strain>
    </source>
</reference>
<evidence type="ECO:0000256" key="3">
    <source>
        <dbReference type="ARBA" id="ARBA00022692"/>
    </source>
</evidence>
<gene>
    <name evidence="7" type="ORF">IEZ26_05805</name>
</gene>
<keyword evidence="8" id="KW-1185">Reference proteome</keyword>